<dbReference type="GO" id="GO:0071111">
    <property type="term" value="F:cyclic-guanylate-specific phosphodiesterase activity"/>
    <property type="evidence" value="ECO:0007669"/>
    <property type="project" value="UniProtKB-EC"/>
</dbReference>
<dbReference type="InterPro" id="IPR013767">
    <property type="entry name" value="PAS_fold"/>
</dbReference>
<dbReference type="FunFam" id="3.30.70.270:FF:000001">
    <property type="entry name" value="Diguanylate cyclase domain protein"/>
    <property type="match status" value="1"/>
</dbReference>
<dbReference type="SMART" id="SM00052">
    <property type="entry name" value="EAL"/>
    <property type="match status" value="1"/>
</dbReference>
<dbReference type="SMART" id="SM00267">
    <property type="entry name" value="GGDEF"/>
    <property type="match status" value="1"/>
</dbReference>
<dbReference type="Pfam" id="PF13426">
    <property type="entry name" value="PAS_9"/>
    <property type="match status" value="2"/>
</dbReference>
<dbReference type="EMBL" id="FNAP01000005">
    <property type="protein sequence ID" value="SDE26644.1"/>
    <property type="molecule type" value="Genomic_DNA"/>
</dbReference>
<dbReference type="Proteomes" id="UP000199412">
    <property type="component" value="Unassembled WGS sequence"/>
</dbReference>
<dbReference type="InterPro" id="IPR035965">
    <property type="entry name" value="PAS-like_dom_sf"/>
</dbReference>
<feature type="domain" description="PAS" evidence="2">
    <location>
        <begin position="150"/>
        <end position="191"/>
    </location>
</feature>
<dbReference type="Gene3D" id="3.20.20.450">
    <property type="entry name" value="EAL domain"/>
    <property type="match status" value="1"/>
</dbReference>
<evidence type="ECO:0000256" key="1">
    <source>
        <dbReference type="ARBA" id="ARBA00051114"/>
    </source>
</evidence>
<dbReference type="Pfam" id="PF00563">
    <property type="entry name" value="EAL"/>
    <property type="match status" value="1"/>
</dbReference>
<dbReference type="InterPro" id="IPR001633">
    <property type="entry name" value="EAL_dom"/>
</dbReference>
<sequence>MTPGLPSDISNRVILDHADVGLALVRDRRLVYANAGLARMTGGPREALPRQSLADLFAEEDRCAIQACLDDPETHLAQTDGGDSGPATFRLCRCDHAAPMHVWLRMVPMANEADGAAPVPRDTSRASDILLVTLIEATQAVEMKRALRDSEARYRGLFENALEGIYQTTPEGHYVTANPALARIYGFDSPEELIAARTDIARQTYADPKARQRFIALMESAGVVENFEAQIHRKDGSVIWITENARCVRDQDGTVQFFEGTVQDITERRQANADLRLMAKVLNSVHEGIVIIDRDGLVWGANEAYQRMTGHDAADLLARPARLTTPELHEPNFEETVLAHVDQHGLWIGEAWAPRRKAAPFPMEMSVTAVRDRTGALTHYVAACTDITKRKRDEEHIRFQANYDMLTHLPNRYLIMDRLEQAILKAQRDGTRVCVLFLDLDRFKNINDSYGHAAGDEVLKLVARRLRQVVRMSDTVGRLAGDEFIIVLTEVSDGDVGGQVAEKITEVLSEAFQVLDAELFCLPSIGITYYPDQAETVETLLRNADIAMYHAKHSGNDRYLTFSSDMAQRSVELMNLETDLRHAVNREELELHYQPKVGGDGRTVVGCEALIRWRHPRLGLVSPGDFIPLAEESGLIIPIGRWTLAEACRQFMEWRRHGISPPSISVNVSVRQFNDSQFLDNVRDVLDGTGMPAGCLDLEITESVMMGDVERAVSALNTLKAMGVTLSIDDFGTGYSSLNYLKTFPIDTLKIDQTFVRDVEHDTKDAAIIATIVSLAKNLGFQVVAEGVESREQMDFLRSNDCSLFQGFWVSRPLPATDFSIFLKNSAAPAPKS</sequence>
<dbReference type="InterPro" id="IPR043128">
    <property type="entry name" value="Rev_trsase/Diguanyl_cyclase"/>
</dbReference>
<feature type="domain" description="GGDEF" evidence="5">
    <location>
        <begin position="431"/>
        <end position="564"/>
    </location>
</feature>
<dbReference type="Pfam" id="PF00990">
    <property type="entry name" value="GGDEF"/>
    <property type="match status" value="1"/>
</dbReference>
<dbReference type="SUPFAM" id="SSF141868">
    <property type="entry name" value="EAL domain-like"/>
    <property type="match status" value="1"/>
</dbReference>
<feature type="domain" description="PAC" evidence="3">
    <location>
        <begin position="225"/>
        <end position="277"/>
    </location>
</feature>
<dbReference type="Pfam" id="PF00989">
    <property type="entry name" value="PAS"/>
    <property type="match status" value="1"/>
</dbReference>
<dbReference type="InterPro" id="IPR029787">
    <property type="entry name" value="Nucleotide_cyclase"/>
</dbReference>
<dbReference type="GO" id="GO:0006355">
    <property type="term" value="P:regulation of DNA-templated transcription"/>
    <property type="evidence" value="ECO:0007669"/>
    <property type="project" value="InterPro"/>
</dbReference>
<organism evidence="6 7">
    <name type="scientific">Rhodospira trueperi</name>
    <dbReference type="NCBI Taxonomy" id="69960"/>
    <lineage>
        <taxon>Bacteria</taxon>
        <taxon>Pseudomonadati</taxon>
        <taxon>Pseudomonadota</taxon>
        <taxon>Alphaproteobacteria</taxon>
        <taxon>Rhodospirillales</taxon>
        <taxon>Rhodospirillaceae</taxon>
        <taxon>Rhodospira</taxon>
    </lineage>
</organism>
<accession>A0A1G7BHV4</accession>
<dbReference type="SMART" id="SM00086">
    <property type="entry name" value="PAC"/>
    <property type="match status" value="2"/>
</dbReference>
<dbReference type="InterPro" id="IPR000014">
    <property type="entry name" value="PAS"/>
</dbReference>
<evidence type="ECO:0000259" key="5">
    <source>
        <dbReference type="PROSITE" id="PS50887"/>
    </source>
</evidence>
<dbReference type="InterPro" id="IPR001610">
    <property type="entry name" value="PAC"/>
</dbReference>
<dbReference type="PROSITE" id="PS50112">
    <property type="entry name" value="PAS"/>
    <property type="match status" value="2"/>
</dbReference>
<dbReference type="RefSeq" id="WP_092784919.1">
    <property type="nucleotide sequence ID" value="NZ_FNAP01000005.1"/>
</dbReference>
<keyword evidence="7" id="KW-1185">Reference proteome</keyword>
<dbReference type="CDD" id="cd01949">
    <property type="entry name" value="GGDEF"/>
    <property type="match status" value="1"/>
</dbReference>
<dbReference type="OrthoDB" id="7251575at2"/>
<reference evidence="6 7" key="1">
    <citation type="submission" date="2016-10" db="EMBL/GenBank/DDBJ databases">
        <authorList>
            <person name="de Groot N.N."/>
        </authorList>
    </citation>
    <scope>NUCLEOTIDE SEQUENCE [LARGE SCALE GENOMIC DNA]</scope>
    <source>
        <strain evidence="6 7">ATCC 700224</strain>
    </source>
</reference>
<dbReference type="Gene3D" id="3.30.70.270">
    <property type="match status" value="1"/>
</dbReference>
<evidence type="ECO:0000259" key="2">
    <source>
        <dbReference type="PROSITE" id="PS50112"/>
    </source>
</evidence>
<evidence type="ECO:0000259" key="4">
    <source>
        <dbReference type="PROSITE" id="PS50883"/>
    </source>
</evidence>
<evidence type="ECO:0000313" key="6">
    <source>
        <dbReference type="EMBL" id="SDE26644.1"/>
    </source>
</evidence>
<feature type="domain" description="EAL" evidence="4">
    <location>
        <begin position="573"/>
        <end position="827"/>
    </location>
</feature>
<dbReference type="NCBIfam" id="TIGR00229">
    <property type="entry name" value="sensory_box"/>
    <property type="match status" value="2"/>
</dbReference>
<dbReference type="Gene3D" id="3.30.450.20">
    <property type="entry name" value="PAS domain"/>
    <property type="match status" value="3"/>
</dbReference>
<dbReference type="InterPro" id="IPR052155">
    <property type="entry name" value="Biofilm_reg_signaling"/>
</dbReference>
<dbReference type="PROSITE" id="PS50883">
    <property type="entry name" value="EAL"/>
    <property type="match status" value="1"/>
</dbReference>
<dbReference type="PROSITE" id="PS50113">
    <property type="entry name" value="PAC"/>
    <property type="match status" value="2"/>
</dbReference>
<dbReference type="CDD" id="cd00130">
    <property type="entry name" value="PAS"/>
    <property type="match status" value="2"/>
</dbReference>
<gene>
    <name evidence="6" type="ORF">SAMN05421720_10544</name>
</gene>
<evidence type="ECO:0000259" key="3">
    <source>
        <dbReference type="PROSITE" id="PS50113"/>
    </source>
</evidence>
<dbReference type="GO" id="GO:0071732">
    <property type="term" value="P:cellular response to nitric oxide"/>
    <property type="evidence" value="ECO:0007669"/>
    <property type="project" value="UniProtKB-ARBA"/>
</dbReference>
<dbReference type="AlphaFoldDB" id="A0A1G7BHV4"/>
<name>A0A1G7BHV4_9PROT</name>
<dbReference type="SUPFAM" id="SSF55073">
    <property type="entry name" value="Nucleotide cyclase"/>
    <property type="match status" value="1"/>
</dbReference>
<dbReference type="SUPFAM" id="SSF55785">
    <property type="entry name" value="PYP-like sensor domain (PAS domain)"/>
    <property type="match status" value="3"/>
</dbReference>
<dbReference type="InterPro" id="IPR000160">
    <property type="entry name" value="GGDEF_dom"/>
</dbReference>
<dbReference type="FunFam" id="3.20.20.450:FF:000001">
    <property type="entry name" value="Cyclic di-GMP phosphodiesterase yahA"/>
    <property type="match status" value="1"/>
</dbReference>
<dbReference type="SMART" id="SM00091">
    <property type="entry name" value="PAS"/>
    <property type="match status" value="3"/>
</dbReference>
<evidence type="ECO:0000313" key="7">
    <source>
        <dbReference type="Proteomes" id="UP000199412"/>
    </source>
</evidence>
<feature type="domain" description="PAC" evidence="3">
    <location>
        <begin position="347"/>
        <end position="399"/>
    </location>
</feature>
<dbReference type="STRING" id="69960.SAMN05421720_10544"/>
<comment type="catalytic activity">
    <reaction evidence="1">
        <text>3',3'-c-di-GMP + H2O = 5'-phosphoguanylyl(3'-&gt;5')guanosine + H(+)</text>
        <dbReference type="Rhea" id="RHEA:24902"/>
        <dbReference type="ChEBI" id="CHEBI:15377"/>
        <dbReference type="ChEBI" id="CHEBI:15378"/>
        <dbReference type="ChEBI" id="CHEBI:58754"/>
        <dbReference type="ChEBI" id="CHEBI:58805"/>
        <dbReference type="EC" id="3.1.4.52"/>
    </reaction>
    <physiologicalReaction direction="left-to-right" evidence="1">
        <dbReference type="Rhea" id="RHEA:24903"/>
    </physiologicalReaction>
</comment>
<dbReference type="InterPro" id="IPR035919">
    <property type="entry name" value="EAL_sf"/>
</dbReference>
<dbReference type="NCBIfam" id="TIGR00254">
    <property type="entry name" value="GGDEF"/>
    <property type="match status" value="1"/>
</dbReference>
<feature type="domain" description="PAS" evidence="2">
    <location>
        <begin position="274"/>
        <end position="327"/>
    </location>
</feature>
<dbReference type="InterPro" id="IPR000700">
    <property type="entry name" value="PAS-assoc_C"/>
</dbReference>
<dbReference type="PROSITE" id="PS50887">
    <property type="entry name" value="GGDEF"/>
    <property type="match status" value="1"/>
</dbReference>
<dbReference type="PANTHER" id="PTHR44757:SF2">
    <property type="entry name" value="BIOFILM ARCHITECTURE MAINTENANCE PROTEIN MBAA"/>
    <property type="match status" value="1"/>
</dbReference>
<dbReference type="PANTHER" id="PTHR44757">
    <property type="entry name" value="DIGUANYLATE CYCLASE DGCP"/>
    <property type="match status" value="1"/>
</dbReference>
<dbReference type="CDD" id="cd01948">
    <property type="entry name" value="EAL"/>
    <property type="match status" value="1"/>
</dbReference>
<proteinExistence type="predicted"/>
<protein>
    <submittedName>
        <fullName evidence="6">PAS domain S-box-containing protein/diguanylate cyclase (GGDEF) domain-containing protein</fullName>
    </submittedName>
</protein>